<dbReference type="RefSeq" id="WP_163283372.1">
    <property type="nucleotide sequence ID" value="NZ_JAAGVY010000004.1"/>
</dbReference>
<dbReference type="InterPro" id="IPR050483">
    <property type="entry name" value="CoA-transferase_III_domain"/>
</dbReference>
<dbReference type="EMBL" id="JAAGVY010000004">
    <property type="protein sequence ID" value="NEN22649.1"/>
    <property type="molecule type" value="Genomic_DNA"/>
</dbReference>
<name>A0A7K3WLX7_9FLAO</name>
<dbReference type="Gene3D" id="3.40.50.10540">
    <property type="entry name" value="Crotonobetainyl-coa:carnitine coa-transferase, domain 1"/>
    <property type="match status" value="1"/>
</dbReference>
<dbReference type="SUPFAM" id="SSF89796">
    <property type="entry name" value="CoA-transferase family III (CaiB/BaiF)"/>
    <property type="match status" value="1"/>
</dbReference>
<keyword evidence="1 2" id="KW-0808">Transferase</keyword>
<gene>
    <name evidence="2" type="ORF">G3O08_03905</name>
</gene>
<reference evidence="2 3" key="1">
    <citation type="submission" date="2020-02" db="EMBL/GenBank/DDBJ databases">
        <title>Out from the shadows clarifying the taxonomy of the family Cryomorphaceae and related taxa by utilizing the GTDB taxonomic framework.</title>
        <authorList>
            <person name="Bowman J.P."/>
        </authorList>
    </citation>
    <scope>NUCLEOTIDE SEQUENCE [LARGE SCALE GENOMIC DNA]</scope>
    <source>
        <strain evidence="2 3">QSSC 1-22</strain>
    </source>
</reference>
<dbReference type="GO" id="GO:0008410">
    <property type="term" value="F:CoA-transferase activity"/>
    <property type="evidence" value="ECO:0007669"/>
    <property type="project" value="TreeGrafter"/>
</dbReference>
<dbReference type="Proteomes" id="UP000486602">
    <property type="component" value="Unassembled WGS sequence"/>
</dbReference>
<dbReference type="Gene3D" id="3.30.1540.10">
    <property type="entry name" value="formyl-coa transferase, domain 3"/>
    <property type="match status" value="1"/>
</dbReference>
<dbReference type="PANTHER" id="PTHR48207:SF3">
    <property type="entry name" value="SUCCINATE--HYDROXYMETHYLGLUTARATE COA-TRANSFERASE"/>
    <property type="match status" value="1"/>
</dbReference>
<evidence type="ECO:0000256" key="1">
    <source>
        <dbReference type="ARBA" id="ARBA00022679"/>
    </source>
</evidence>
<dbReference type="Pfam" id="PF02515">
    <property type="entry name" value="CoA_transf_3"/>
    <property type="match status" value="1"/>
</dbReference>
<proteinExistence type="predicted"/>
<comment type="caution">
    <text evidence="2">The sequence shown here is derived from an EMBL/GenBank/DDBJ whole genome shotgun (WGS) entry which is preliminary data.</text>
</comment>
<sequence>MSNFFKDLKVIELAGVLAGPGVGLFFAELGARVLKVENKNVGGDATRTWRLKGETENGPSAYFSAVNYKKEYLFLDLTDARERHDLLQEIADADMVISNYSSRVAEKLGMDYPTLSKINKKLIYLQLDGFANSARPAYDVVLQAETGWISMTGHSENPSKLPVALIDVLAGHQLKEGALLAIIHRMKTGEGSLVECNLEQASLAALANQATNYLMNNAVAEPIGTLHPNIAPYGDWFATADGKRIVLAVGSDKQFENLNMVLGLHLHIDEKFKTNPDRLRYRFDLRAALVPAIAKFNLADLSQKLDGAGVPFGEIKKLDAVLESPAAQEMVRTEMQGGRETKRLTGNAFKAGFL</sequence>
<dbReference type="InterPro" id="IPR003673">
    <property type="entry name" value="CoA-Trfase_fam_III"/>
</dbReference>
<organism evidence="2 3">
    <name type="scientific">Cryomorpha ignava</name>
    <dbReference type="NCBI Taxonomy" id="101383"/>
    <lineage>
        <taxon>Bacteria</taxon>
        <taxon>Pseudomonadati</taxon>
        <taxon>Bacteroidota</taxon>
        <taxon>Flavobacteriia</taxon>
        <taxon>Flavobacteriales</taxon>
        <taxon>Cryomorphaceae</taxon>
        <taxon>Cryomorpha</taxon>
    </lineage>
</organism>
<dbReference type="InterPro" id="IPR023606">
    <property type="entry name" value="CoA-Trfase_III_dom_1_sf"/>
</dbReference>
<evidence type="ECO:0000313" key="2">
    <source>
        <dbReference type="EMBL" id="NEN22649.1"/>
    </source>
</evidence>
<dbReference type="PANTHER" id="PTHR48207">
    <property type="entry name" value="SUCCINATE--HYDROXYMETHYLGLUTARATE COA-TRANSFERASE"/>
    <property type="match status" value="1"/>
</dbReference>
<accession>A0A7K3WLX7</accession>
<dbReference type="InterPro" id="IPR044855">
    <property type="entry name" value="CoA-Trfase_III_dom3_sf"/>
</dbReference>
<protein>
    <submittedName>
        <fullName evidence="2">CoA transferase</fullName>
    </submittedName>
</protein>
<keyword evidence="3" id="KW-1185">Reference proteome</keyword>
<evidence type="ECO:0000313" key="3">
    <source>
        <dbReference type="Proteomes" id="UP000486602"/>
    </source>
</evidence>
<dbReference type="AlphaFoldDB" id="A0A7K3WLX7"/>